<evidence type="ECO:0000313" key="2">
    <source>
        <dbReference type="EMBL" id="KPL77786.1"/>
    </source>
</evidence>
<evidence type="ECO:0000259" key="1">
    <source>
        <dbReference type="Pfam" id="PF19587"/>
    </source>
</evidence>
<dbReference type="Gene3D" id="3.40.50.150">
    <property type="entry name" value="Vaccinia Virus protein VP39"/>
    <property type="match status" value="1"/>
</dbReference>
<sequence length="647" mass="72263">MRLAGIEKGGFYPYPNHMAEATASWFIPPPAGTRGRLLDPCAGEGEIASLLGRLLNCETWGCELFPYRAEKAAARMDKCHNAAWESCSLTDESVTLLWLNPPYDDDRHGNEKRLELAFLKSTTPKLVHGGVLAFVIPQRILRLVEIARYLASQYECLTILRFTDGEYERFKQILLLATRRDKYNIPHIEEIEAIQRLAESDLAPLGFAPEPIYPLLPAPLKGAGGRAITFRRLDWAPDDLVEASRWAGVRKTRAWQDLVHPVNSEVAFTPTMPLKKGHLAMLMASGLMGTLNLTDDEGHLMLVKGRVIKVVDKTTHRDDHDPDTLVERFRDRYVTTVATLRAAHGLEIIEDTERLTDFMKAHGDKIAAHTLAAYRPLYDLKPSEEELAILDRLGKQRKPLPGQSAPGLLPTQKHAAIAAARAIQIHRTANIQGEMGSGKSSIGLAVIELLDAYPALILCPPHLVPKWIREAEEVIPSVKARELRRIGKGTDSDINDVRAFLDDFETGKLGRKAIAVVASTAAKMGAGWKPVVHAKTIKLNGKPLVVYTCPQCGQVQTDHQGIPVTEIEYFQKRRSFCSAQVSGWKLDTKGRRVWDQDGNPVWETRPCGAPLFEYSEARRWSIAEYIKDKAHNRFKILIGDECHECAL</sequence>
<dbReference type="InterPro" id="IPR046076">
    <property type="entry name" value="DUF6094"/>
</dbReference>
<dbReference type="Pfam" id="PF19587">
    <property type="entry name" value="DUF6094"/>
    <property type="match status" value="1"/>
</dbReference>
<dbReference type="CDD" id="cd02440">
    <property type="entry name" value="AdoMet_MTases"/>
    <property type="match status" value="1"/>
</dbReference>
<dbReference type="SUPFAM" id="SSF52540">
    <property type="entry name" value="P-loop containing nucleoside triphosphate hydrolases"/>
    <property type="match status" value="1"/>
</dbReference>
<dbReference type="Gene3D" id="3.40.50.300">
    <property type="entry name" value="P-loop containing nucleotide triphosphate hydrolases"/>
    <property type="match status" value="1"/>
</dbReference>
<accession>A0A0N8GND4</accession>
<dbReference type="InterPro" id="IPR029063">
    <property type="entry name" value="SAM-dependent_MTases_sf"/>
</dbReference>
<evidence type="ECO:0000313" key="3">
    <source>
        <dbReference type="Proteomes" id="UP000050514"/>
    </source>
</evidence>
<dbReference type="Proteomes" id="UP000050514">
    <property type="component" value="Unassembled WGS sequence"/>
</dbReference>
<dbReference type="RefSeq" id="WP_061914385.1">
    <property type="nucleotide sequence ID" value="NZ_DF967971.1"/>
</dbReference>
<keyword evidence="3" id="KW-1185">Reference proteome</keyword>
<name>A0A0N8GND4_9CHLR</name>
<gene>
    <name evidence="2" type="ORF">AC812_02785</name>
</gene>
<proteinExistence type="predicted"/>
<dbReference type="PRINTS" id="PR00507">
    <property type="entry name" value="N12N6MTFRASE"/>
</dbReference>
<reference evidence="2 3" key="1">
    <citation type="submission" date="2015-07" db="EMBL/GenBank/DDBJ databases">
        <title>Draft genome of Bellilinea caldifistulae DSM 17877.</title>
        <authorList>
            <person name="Hemp J."/>
            <person name="Ward L.M."/>
            <person name="Pace L.A."/>
            <person name="Fischer W.W."/>
        </authorList>
    </citation>
    <scope>NUCLEOTIDE SEQUENCE [LARGE SCALE GENOMIC DNA]</scope>
    <source>
        <strain evidence="2 3">GOMI-1</strain>
    </source>
</reference>
<comment type="caution">
    <text evidence="2">The sequence shown here is derived from an EMBL/GenBank/DDBJ whole genome shotgun (WGS) entry which is preliminary data.</text>
</comment>
<dbReference type="InterPro" id="IPR027417">
    <property type="entry name" value="P-loop_NTPase"/>
</dbReference>
<dbReference type="OrthoDB" id="9760715at2"/>
<dbReference type="EMBL" id="LGHJ01000008">
    <property type="protein sequence ID" value="KPL77786.1"/>
    <property type="molecule type" value="Genomic_DNA"/>
</dbReference>
<dbReference type="STRING" id="360411.AC812_02785"/>
<feature type="domain" description="DUF6094" evidence="1">
    <location>
        <begin position="10"/>
        <end position="198"/>
    </location>
</feature>
<protein>
    <recommendedName>
        <fullName evidence="1">DUF6094 domain-containing protein</fullName>
    </recommendedName>
</protein>
<dbReference type="AlphaFoldDB" id="A0A0N8GND4"/>
<dbReference type="PATRIC" id="fig|360411.5.peg.932"/>
<organism evidence="2 3">
    <name type="scientific">Bellilinea caldifistulae</name>
    <dbReference type="NCBI Taxonomy" id="360411"/>
    <lineage>
        <taxon>Bacteria</taxon>
        <taxon>Bacillati</taxon>
        <taxon>Chloroflexota</taxon>
        <taxon>Anaerolineae</taxon>
        <taxon>Anaerolineales</taxon>
        <taxon>Anaerolineaceae</taxon>
        <taxon>Bellilinea</taxon>
    </lineage>
</organism>
<dbReference type="SUPFAM" id="SSF53335">
    <property type="entry name" value="S-adenosyl-L-methionine-dependent methyltransferases"/>
    <property type="match status" value="1"/>
</dbReference>